<name>A0A542ZBY1_9ACTN</name>
<sequence>MNDLRGDQRGWLIGGAVAVLALLLVWCLGGLDRVDAHLGRQVPLGEPLQGRRWTLAVNSAHVQLGYTEETEILIEVDAMFTGDRAAASPTQGVLVVKTPDGYAVEEFVWRGAPGFGQPGVRSSAEVSVPCPQWKGGDMPIQVAVFDERRGQSFIQDERWEPAAALGHVALMAVDTR</sequence>
<feature type="transmembrane region" description="Helical" evidence="1">
    <location>
        <begin position="12"/>
        <end position="31"/>
    </location>
</feature>
<protein>
    <submittedName>
        <fullName evidence="2">Uncharacterized protein</fullName>
    </submittedName>
</protein>
<keyword evidence="3" id="KW-1185">Reference proteome</keyword>
<evidence type="ECO:0000313" key="3">
    <source>
        <dbReference type="Proteomes" id="UP000316196"/>
    </source>
</evidence>
<keyword evidence="1" id="KW-1133">Transmembrane helix</keyword>
<evidence type="ECO:0000313" key="2">
    <source>
        <dbReference type="EMBL" id="TQL57855.1"/>
    </source>
</evidence>
<reference evidence="2 3" key="1">
    <citation type="submission" date="2019-06" db="EMBL/GenBank/DDBJ databases">
        <title>Sequencing the genomes of 1000 actinobacteria strains.</title>
        <authorList>
            <person name="Klenk H.-P."/>
        </authorList>
    </citation>
    <scope>NUCLEOTIDE SEQUENCE [LARGE SCALE GENOMIC DNA]</scope>
    <source>
        <strain evidence="2 3">DSM 8251</strain>
    </source>
</reference>
<gene>
    <name evidence="2" type="ORF">FB460_1700</name>
</gene>
<evidence type="ECO:0000256" key="1">
    <source>
        <dbReference type="SAM" id="Phobius"/>
    </source>
</evidence>
<organism evidence="2 3">
    <name type="scientific">Propioniferax innocua</name>
    <dbReference type="NCBI Taxonomy" id="1753"/>
    <lineage>
        <taxon>Bacteria</taxon>
        <taxon>Bacillati</taxon>
        <taxon>Actinomycetota</taxon>
        <taxon>Actinomycetes</taxon>
        <taxon>Propionibacteriales</taxon>
        <taxon>Propionibacteriaceae</taxon>
        <taxon>Propioniferax</taxon>
    </lineage>
</organism>
<keyword evidence="1" id="KW-0812">Transmembrane</keyword>
<comment type="caution">
    <text evidence="2">The sequence shown here is derived from an EMBL/GenBank/DDBJ whole genome shotgun (WGS) entry which is preliminary data.</text>
</comment>
<proteinExistence type="predicted"/>
<dbReference type="EMBL" id="VFOR01000002">
    <property type="protein sequence ID" value="TQL57855.1"/>
    <property type="molecule type" value="Genomic_DNA"/>
</dbReference>
<keyword evidence="1" id="KW-0472">Membrane</keyword>
<dbReference type="AlphaFoldDB" id="A0A542ZBY1"/>
<dbReference type="Proteomes" id="UP000316196">
    <property type="component" value="Unassembled WGS sequence"/>
</dbReference>
<accession>A0A542ZBY1</accession>
<dbReference type="RefSeq" id="WP_142093681.1">
    <property type="nucleotide sequence ID" value="NZ_BAAAMD010000004.1"/>
</dbReference>